<accession>Q83471</accession>
<dbReference type="EMBL" id="L34672">
    <property type="protein sequence ID" value="AAA66949.1"/>
    <property type="molecule type" value="Genomic_RNA"/>
</dbReference>
<proteinExistence type="predicted"/>
<sequence length="107" mass="11684">MSYRFLTVRAFGFTGFHCDATRLLSETEVIDVPTSMTLLARPNSDLKLLGPSVKRIVTRFSLDSTFKLTSSITLCVSRLCAESALHPYLSFSASGTSTVVGEAILFL</sequence>
<organism evidence="1">
    <name type="scientific">Southern bean mosaic virus</name>
    <dbReference type="NCBI Taxonomy" id="12139"/>
    <lineage>
        <taxon>Viruses</taxon>
        <taxon>Riboviria</taxon>
        <taxon>Orthornavirae</taxon>
        <taxon>Pisuviricota</taxon>
        <taxon>Pisoniviricetes</taxon>
        <taxon>Sobelivirales</taxon>
        <taxon>Solemoviridae</taxon>
        <taxon>Sobemovirus</taxon>
        <taxon>Sobemovirus SBMV</taxon>
    </lineage>
</organism>
<name>Q83471_9VIRU</name>
<reference evidence="1" key="1">
    <citation type="journal article" date="1995" name="Virology">
        <title>Nucleotide sequence of the bean strain of southern bean mosaic virus.</title>
        <authorList>
            <person name="Othman Y."/>
            <person name="Hull R."/>
        </authorList>
    </citation>
    <scope>NUCLEOTIDE SEQUENCE</scope>
    <source>
        <strain evidence="1">Bean</strain>
    </source>
</reference>
<evidence type="ECO:0000313" key="1">
    <source>
        <dbReference type="EMBL" id="AAA66949.1"/>
    </source>
</evidence>
<protein>
    <submittedName>
        <fullName evidence="1">p11.5 protein</fullName>
    </submittedName>
</protein>